<feature type="compositionally biased region" description="Basic residues" evidence="1">
    <location>
        <begin position="220"/>
        <end position="235"/>
    </location>
</feature>
<dbReference type="AlphaFoldDB" id="K0RME5"/>
<comment type="caution">
    <text evidence="2">The sequence shown here is derived from an EMBL/GenBank/DDBJ whole genome shotgun (WGS) entry which is preliminary data.</text>
</comment>
<evidence type="ECO:0000313" key="2">
    <source>
        <dbReference type="EMBL" id="EJK54285.1"/>
    </source>
</evidence>
<name>K0RME5_THAOC</name>
<sequence>MPNTACARDEASLSAALSSEVDRPLEVYNDVDIRYDEYLLPMTSCDGACRDADNSSTELDELELPCITDGMDRVELRSTPDFNADICWKILNFPRRGDVLLEKVWRPRLIPPPLGLGSSERGSYHGPLDVVPHKVDRVARDGLAFVVDEGIDDPPALGAAPSGAPCRLLRCSLVPRRRSASGRPPREIASDGGGPAARRVRRRAVAEVAPEARRVGRVHALGRRRRVAPGVRRRVPSPAAPAAPLAPRPRRRAQALPRGESARAERPALPR</sequence>
<feature type="region of interest" description="Disordered" evidence="1">
    <location>
        <begin position="177"/>
        <end position="201"/>
    </location>
</feature>
<accession>K0RME5</accession>
<proteinExistence type="predicted"/>
<dbReference type="Proteomes" id="UP000266841">
    <property type="component" value="Unassembled WGS sequence"/>
</dbReference>
<dbReference type="EMBL" id="AGNL01036067">
    <property type="protein sequence ID" value="EJK54285.1"/>
    <property type="molecule type" value="Genomic_DNA"/>
</dbReference>
<feature type="region of interest" description="Disordered" evidence="1">
    <location>
        <begin position="220"/>
        <end position="271"/>
    </location>
</feature>
<feature type="compositionally biased region" description="Pro residues" evidence="1">
    <location>
        <begin position="238"/>
        <end position="247"/>
    </location>
</feature>
<keyword evidence="3" id="KW-1185">Reference proteome</keyword>
<feature type="compositionally biased region" description="Basic and acidic residues" evidence="1">
    <location>
        <begin position="260"/>
        <end position="271"/>
    </location>
</feature>
<gene>
    <name evidence="2" type="ORF">THAOC_26106</name>
</gene>
<protein>
    <submittedName>
        <fullName evidence="2">Uncharacterized protein</fullName>
    </submittedName>
</protein>
<evidence type="ECO:0000313" key="3">
    <source>
        <dbReference type="Proteomes" id="UP000266841"/>
    </source>
</evidence>
<organism evidence="2 3">
    <name type="scientific">Thalassiosira oceanica</name>
    <name type="common">Marine diatom</name>
    <dbReference type="NCBI Taxonomy" id="159749"/>
    <lineage>
        <taxon>Eukaryota</taxon>
        <taxon>Sar</taxon>
        <taxon>Stramenopiles</taxon>
        <taxon>Ochrophyta</taxon>
        <taxon>Bacillariophyta</taxon>
        <taxon>Coscinodiscophyceae</taxon>
        <taxon>Thalassiosirophycidae</taxon>
        <taxon>Thalassiosirales</taxon>
        <taxon>Thalassiosiraceae</taxon>
        <taxon>Thalassiosira</taxon>
    </lineage>
</organism>
<evidence type="ECO:0000256" key="1">
    <source>
        <dbReference type="SAM" id="MobiDB-lite"/>
    </source>
</evidence>
<feature type="non-terminal residue" evidence="2">
    <location>
        <position position="271"/>
    </location>
</feature>
<reference evidence="2 3" key="1">
    <citation type="journal article" date="2012" name="Genome Biol.">
        <title>Genome and low-iron response of an oceanic diatom adapted to chronic iron limitation.</title>
        <authorList>
            <person name="Lommer M."/>
            <person name="Specht M."/>
            <person name="Roy A.S."/>
            <person name="Kraemer L."/>
            <person name="Andreson R."/>
            <person name="Gutowska M.A."/>
            <person name="Wolf J."/>
            <person name="Bergner S.V."/>
            <person name="Schilhabel M.B."/>
            <person name="Klostermeier U.C."/>
            <person name="Beiko R.G."/>
            <person name="Rosenstiel P."/>
            <person name="Hippler M."/>
            <person name="Laroche J."/>
        </authorList>
    </citation>
    <scope>NUCLEOTIDE SEQUENCE [LARGE SCALE GENOMIC DNA]</scope>
    <source>
        <strain evidence="2 3">CCMP1005</strain>
    </source>
</reference>